<gene>
    <name evidence="2" type="ORF">CONCODRAFT_70133</name>
</gene>
<keyword evidence="1" id="KW-0732">Signal</keyword>
<evidence type="ECO:0008006" key="4">
    <source>
        <dbReference type="Google" id="ProtNLM"/>
    </source>
</evidence>
<organism evidence="2 3">
    <name type="scientific">Conidiobolus coronatus (strain ATCC 28846 / CBS 209.66 / NRRL 28638)</name>
    <name type="common">Delacroixia coronata</name>
    <dbReference type="NCBI Taxonomy" id="796925"/>
    <lineage>
        <taxon>Eukaryota</taxon>
        <taxon>Fungi</taxon>
        <taxon>Fungi incertae sedis</taxon>
        <taxon>Zoopagomycota</taxon>
        <taxon>Entomophthoromycotina</taxon>
        <taxon>Entomophthoromycetes</taxon>
        <taxon>Entomophthorales</taxon>
        <taxon>Ancylistaceae</taxon>
        <taxon>Conidiobolus</taxon>
    </lineage>
</organism>
<protein>
    <recommendedName>
        <fullName evidence="4">Secreted protein</fullName>
    </recommendedName>
</protein>
<evidence type="ECO:0000313" key="2">
    <source>
        <dbReference type="EMBL" id="KXN71067.1"/>
    </source>
</evidence>
<dbReference type="EMBL" id="KQ964485">
    <property type="protein sequence ID" value="KXN71067.1"/>
    <property type="molecule type" value="Genomic_DNA"/>
</dbReference>
<name>A0A137P7S5_CONC2</name>
<dbReference type="AlphaFoldDB" id="A0A137P7S5"/>
<evidence type="ECO:0000313" key="3">
    <source>
        <dbReference type="Proteomes" id="UP000070444"/>
    </source>
</evidence>
<evidence type="ECO:0000256" key="1">
    <source>
        <dbReference type="SAM" id="SignalP"/>
    </source>
</evidence>
<reference evidence="2 3" key="1">
    <citation type="journal article" date="2015" name="Genome Biol. Evol.">
        <title>Phylogenomic analyses indicate that early fungi evolved digesting cell walls of algal ancestors of land plants.</title>
        <authorList>
            <person name="Chang Y."/>
            <person name="Wang S."/>
            <person name="Sekimoto S."/>
            <person name="Aerts A.L."/>
            <person name="Choi C."/>
            <person name="Clum A."/>
            <person name="LaButti K.M."/>
            <person name="Lindquist E.A."/>
            <person name="Yee Ngan C."/>
            <person name="Ohm R.A."/>
            <person name="Salamov A.A."/>
            <person name="Grigoriev I.V."/>
            <person name="Spatafora J.W."/>
            <person name="Berbee M.L."/>
        </authorList>
    </citation>
    <scope>NUCLEOTIDE SEQUENCE [LARGE SCALE GENOMIC DNA]</scope>
    <source>
        <strain evidence="2 3">NRRL 28638</strain>
    </source>
</reference>
<keyword evidence="3" id="KW-1185">Reference proteome</keyword>
<proteinExistence type="predicted"/>
<feature type="chain" id="PRO_5007294574" description="Secreted protein" evidence="1">
    <location>
        <begin position="17"/>
        <end position="104"/>
    </location>
</feature>
<accession>A0A137P7S5</accession>
<dbReference type="Proteomes" id="UP000070444">
    <property type="component" value="Unassembled WGS sequence"/>
</dbReference>
<feature type="signal peptide" evidence="1">
    <location>
        <begin position="1"/>
        <end position="16"/>
    </location>
</feature>
<sequence length="104" mass="10720">MKLSLALLAIKPLVISSIPVQNGPMLDHKPGEGSVLGNMYMHTLGHAVDDVPLYVQGLAQGDILGTVGKLVKFALYHNPVNLAKDFGGGQLLGGGGNSGGHQGH</sequence>